<dbReference type="Proteomes" id="UP000245207">
    <property type="component" value="Unassembled WGS sequence"/>
</dbReference>
<dbReference type="Pfam" id="PF20430">
    <property type="entry name" value="Eplus_motif"/>
    <property type="match status" value="1"/>
</dbReference>
<keyword evidence="4" id="KW-0472">Membrane</keyword>
<dbReference type="SUPFAM" id="SSF48452">
    <property type="entry name" value="TPR-like"/>
    <property type="match status" value="1"/>
</dbReference>
<proteinExistence type="inferred from homology"/>
<dbReference type="FunFam" id="1.25.40.10:FF:000348">
    <property type="entry name" value="Pentatricopeptide repeat-containing protein chloroplastic"/>
    <property type="match status" value="1"/>
</dbReference>
<dbReference type="PROSITE" id="PS51375">
    <property type="entry name" value="PPR"/>
    <property type="match status" value="2"/>
</dbReference>
<dbReference type="NCBIfam" id="TIGR00756">
    <property type="entry name" value="PPR"/>
    <property type="match status" value="3"/>
</dbReference>
<dbReference type="Pfam" id="PF14432">
    <property type="entry name" value="DYW_deaminase"/>
    <property type="match status" value="1"/>
</dbReference>
<dbReference type="GO" id="GO:0008270">
    <property type="term" value="F:zinc ion binding"/>
    <property type="evidence" value="ECO:0007669"/>
    <property type="project" value="InterPro"/>
</dbReference>
<dbReference type="InterPro" id="IPR002885">
    <property type="entry name" value="PPR_rpt"/>
</dbReference>
<feature type="repeat" description="PPR" evidence="3">
    <location>
        <begin position="210"/>
        <end position="244"/>
    </location>
</feature>
<evidence type="ECO:0000313" key="7">
    <source>
        <dbReference type="Proteomes" id="UP000245207"/>
    </source>
</evidence>
<evidence type="ECO:0000313" key="6">
    <source>
        <dbReference type="EMBL" id="PWA40650.1"/>
    </source>
</evidence>
<dbReference type="InterPro" id="IPR046848">
    <property type="entry name" value="E_motif"/>
</dbReference>
<organism evidence="6 7">
    <name type="scientific">Artemisia annua</name>
    <name type="common">Sweet wormwood</name>
    <dbReference type="NCBI Taxonomy" id="35608"/>
    <lineage>
        <taxon>Eukaryota</taxon>
        <taxon>Viridiplantae</taxon>
        <taxon>Streptophyta</taxon>
        <taxon>Embryophyta</taxon>
        <taxon>Tracheophyta</taxon>
        <taxon>Spermatophyta</taxon>
        <taxon>Magnoliopsida</taxon>
        <taxon>eudicotyledons</taxon>
        <taxon>Gunneridae</taxon>
        <taxon>Pentapetalae</taxon>
        <taxon>asterids</taxon>
        <taxon>campanulids</taxon>
        <taxon>Asterales</taxon>
        <taxon>Asteraceae</taxon>
        <taxon>Asteroideae</taxon>
        <taxon>Anthemideae</taxon>
        <taxon>Artemisiinae</taxon>
        <taxon>Artemisia</taxon>
    </lineage>
</organism>
<dbReference type="PANTHER" id="PTHR47926:SF456">
    <property type="entry name" value="PENTATRICOPEPTIDE REPEAT-CONTAINING PROTEIN ELI1, CHLOROPLASTIC"/>
    <property type="match status" value="1"/>
</dbReference>
<keyword evidence="4" id="KW-0812">Transmembrane</keyword>
<name>A0A2U1KV89_ARTAN</name>
<comment type="caution">
    <text evidence="6">The sequence shown here is derived from an EMBL/GenBank/DDBJ whole genome shotgun (WGS) entry which is preliminary data.</text>
</comment>
<dbReference type="InterPro" id="IPR046849">
    <property type="entry name" value="E2_motif"/>
</dbReference>
<sequence>MKLYAQMLMDDVGPTEYTFSAVLKGCGVVYGRMVHGHVVKFGFGGNLHVRSGLVDVYGRGGEVANARKVFDELPEKSLVLWTGMVTGYVKSGEVEKARELFDEMVERDVVCWNVMIGGYAKYGKAMEALSLFRCMLGEKMSRPDEVTLLMVLSACGQVGVLESGRWVHSYMRNSGMQMNVHLGTALIDMYGKCGSLEDARVVFDKLKNKDVIAYNSMITCYAMHGHCQEALQLFSDMCRMHTRPTDISFIGILSACAHSGLVSIGKGIFLSMKRKYMIEPTIEHYGCMVNLLGRAGYLEEAYGLIKNMKVNPDPVIWGTLLDSCTLHKNVHLAEEIVKFLVDNNLANSGTYILLSNLYAATSNWDGVARMRTMMKDHGVHKETGCSSIEVHNKVHEFVAGDMKHPNSDKIYMMLDEVNGWLKDNGYSPQTDIVLHDFGNKERARSLEVHSEKLAVAFGLISTEAGSSIKIVKNLRNCLDCHEVMKLISKITRRRIVVRDRNRFHHFADEILLVKRMELSTQKFLVNFATKFIQNPPIYNIFTELGLNPGLYRGHLNTRPPWYQRPIALVGLVSSLALWDLFAYCGNHWGLDDYPVTREFLLRFLQCATAVIIFLCNVQMAVLYALGVSYAVMMVHASFRKLTPVKQPIKGKLLIRKRSASLRTIWMLVCKKVVIAAVE</sequence>
<dbReference type="PANTHER" id="PTHR47926">
    <property type="entry name" value="PENTATRICOPEPTIDE REPEAT-CONTAINING PROTEIN"/>
    <property type="match status" value="1"/>
</dbReference>
<feature type="repeat" description="PPR" evidence="3">
    <location>
        <begin position="77"/>
        <end position="111"/>
    </location>
</feature>
<feature type="transmembrane region" description="Helical" evidence="4">
    <location>
        <begin position="609"/>
        <end position="638"/>
    </location>
</feature>
<evidence type="ECO:0000259" key="5">
    <source>
        <dbReference type="Pfam" id="PF14432"/>
    </source>
</evidence>
<gene>
    <name evidence="6" type="ORF">CTI12_AA558270</name>
</gene>
<dbReference type="InterPro" id="IPR046960">
    <property type="entry name" value="PPR_At4g14850-like_plant"/>
</dbReference>
<accession>A0A2U1KV89</accession>
<dbReference type="Gene3D" id="1.25.40.10">
    <property type="entry name" value="Tetratricopeptide repeat domain"/>
    <property type="match status" value="3"/>
</dbReference>
<comment type="similarity">
    <text evidence="1">Belongs to the PPR family. PCMP-H subfamily.</text>
</comment>
<dbReference type="InterPro" id="IPR011990">
    <property type="entry name" value="TPR-like_helical_dom_sf"/>
</dbReference>
<dbReference type="InterPro" id="IPR032867">
    <property type="entry name" value="DYW_dom"/>
</dbReference>
<dbReference type="AlphaFoldDB" id="A0A2U1KV89"/>
<dbReference type="GO" id="GO:0003723">
    <property type="term" value="F:RNA binding"/>
    <property type="evidence" value="ECO:0007669"/>
    <property type="project" value="InterPro"/>
</dbReference>
<keyword evidence="4" id="KW-1133">Transmembrane helix</keyword>
<dbReference type="Pfam" id="PF20431">
    <property type="entry name" value="E_motif"/>
    <property type="match status" value="1"/>
</dbReference>
<dbReference type="Pfam" id="PF01535">
    <property type="entry name" value="PPR"/>
    <property type="match status" value="4"/>
</dbReference>
<keyword evidence="7" id="KW-1185">Reference proteome</keyword>
<dbReference type="OrthoDB" id="185373at2759"/>
<evidence type="ECO:0000256" key="2">
    <source>
        <dbReference type="ARBA" id="ARBA00022737"/>
    </source>
</evidence>
<protein>
    <submittedName>
        <fullName evidence="6">Tetratricopeptide repeat (TPR)-like superfamily protein</fullName>
    </submittedName>
</protein>
<evidence type="ECO:0000256" key="4">
    <source>
        <dbReference type="SAM" id="Phobius"/>
    </source>
</evidence>
<dbReference type="GO" id="GO:0009451">
    <property type="term" value="P:RNA modification"/>
    <property type="evidence" value="ECO:0007669"/>
    <property type="project" value="InterPro"/>
</dbReference>
<dbReference type="EMBL" id="PKPP01013638">
    <property type="protein sequence ID" value="PWA40650.1"/>
    <property type="molecule type" value="Genomic_DNA"/>
</dbReference>
<evidence type="ECO:0000256" key="1">
    <source>
        <dbReference type="ARBA" id="ARBA00006643"/>
    </source>
</evidence>
<keyword evidence="2" id="KW-0677">Repeat</keyword>
<evidence type="ECO:0000256" key="3">
    <source>
        <dbReference type="PROSITE-ProRule" id="PRU00708"/>
    </source>
</evidence>
<dbReference type="FunFam" id="1.25.40.10:FF:000184">
    <property type="entry name" value="Pentatricopeptide repeat-containing protein, chloroplastic"/>
    <property type="match status" value="1"/>
</dbReference>
<feature type="domain" description="DYW" evidence="5">
    <location>
        <begin position="425"/>
        <end position="508"/>
    </location>
</feature>
<reference evidence="6 7" key="1">
    <citation type="journal article" date="2018" name="Mol. Plant">
        <title>The genome of Artemisia annua provides insight into the evolution of Asteraceae family and artemisinin biosynthesis.</title>
        <authorList>
            <person name="Shen Q."/>
            <person name="Zhang L."/>
            <person name="Liao Z."/>
            <person name="Wang S."/>
            <person name="Yan T."/>
            <person name="Shi P."/>
            <person name="Liu M."/>
            <person name="Fu X."/>
            <person name="Pan Q."/>
            <person name="Wang Y."/>
            <person name="Lv Z."/>
            <person name="Lu X."/>
            <person name="Zhang F."/>
            <person name="Jiang W."/>
            <person name="Ma Y."/>
            <person name="Chen M."/>
            <person name="Hao X."/>
            <person name="Li L."/>
            <person name="Tang Y."/>
            <person name="Lv G."/>
            <person name="Zhou Y."/>
            <person name="Sun X."/>
            <person name="Brodelius P.E."/>
            <person name="Rose J.K.C."/>
            <person name="Tang K."/>
        </authorList>
    </citation>
    <scope>NUCLEOTIDE SEQUENCE [LARGE SCALE GENOMIC DNA]</scope>
    <source>
        <strain evidence="7">cv. Huhao1</strain>
        <tissue evidence="6">Leaf</tissue>
    </source>
</reference>
<dbReference type="Pfam" id="PF13041">
    <property type="entry name" value="PPR_2"/>
    <property type="match status" value="1"/>
</dbReference>